<keyword evidence="3" id="KW-1185">Reference proteome</keyword>
<feature type="compositionally biased region" description="Low complexity" evidence="1">
    <location>
        <begin position="116"/>
        <end position="136"/>
    </location>
</feature>
<evidence type="ECO:0000313" key="3">
    <source>
        <dbReference type="Proteomes" id="UP000252519"/>
    </source>
</evidence>
<protein>
    <submittedName>
        <fullName evidence="2">Uncharacterized protein</fullName>
    </submittedName>
</protein>
<accession>A0A368F3F1</accession>
<dbReference type="OrthoDB" id="5847759at2759"/>
<dbReference type="Proteomes" id="UP000252519">
    <property type="component" value="Unassembled WGS sequence"/>
</dbReference>
<proteinExistence type="predicted"/>
<gene>
    <name evidence="2" type="ORF">ANCCAN_27642</name>
</gene>
<comment type="caution">
    <text evidence="2">The sequence shown here is derived from an EMBL/GenBank/DDBJ whole genome shotgun (WGS) entry which is preliminary data.</text>
</comment>
<evidence type="ECO:0000313" key="2">
    <source>
        <dbReference type="EMBL" id="RCN26631.1"/>
    </source>
</evidence>
<name>A0A368F3F1_ANCCA</name>
<organism evidence="2 3">
    <name type="scientific">Ancylostoma caninum</name>
    <name type="common">Dog hookworm</name>
    <dbReference type="NCBI Taxonomy" id="29170"/>
    <lineage>
        <taxon>Eukaryota</taxon>
        <taxon>Metazoa</taxon>
        <taxon>Ecdysozoa</taxon>
        <taxon>Nematoda</taxon>
        <taxon>Chromadorea</taxon>
        <taxon>Rhabditida</taxon>
        <taxon>Rhabditina</taxon>
        <taxon>Rhabditomorpha</taxon>
        <taxon>Strongyloidea</taxon>
        <taxon>Ancylostomatidae</taxon>
        <taxon>Ancylostomatinae</taxon>
        <taxon>Ancylostoma</taxon>
    </lineage>
</organism>
<dbReference type="EMBL" id="JOJR01006691">
    <property type="protein sequence ID" value="RCN26631.1"/>
    <property type="molecule type" value="Genomic_DNA"/>
</dbReference>
<reference evidence="2 3" key="1">
    <citation type="submission" date="2014-10" db="EMBL/GenBank/DDBJ databases">
        <title>Draft genome of the hookworm Ancylostoma caninum.</title>
        <authorList>
            <person name="Mitreva M."/>
        </authorList>
    </citation>
    <scope>NUCLEOTIDE SEQUENCE [LARGE SCALE GENOMIC DNA]</scope>
    <source>
        <strain evidence="2 3">Baltimore</strain>
    </source>
</reference>
<sequence>MASIPPQPQIQHAGMNQVPFVPQQMAALPHGMAAPLPNQPVVGTMTQPFAMGQPFAPGQPFITPFAHPQMTFPTQFHNGGHNITQEQLAAAFLQQKQHPVQSEPTPSSHEAVAETSGSAGHASGSAPTVSSSSGGTIAPPPPPARPVHRRTSQSAQSGPTEWPDENKENGSSEEPVWVLRDSYLKRMQREQKEQVNLY</sequence>
<dbReference type="STRING" id="29170.A0A368F3F1"/>
<feature type="compositionally biased region" description="Polar residues" evidence="1">
    <location>
        <begin position="94"/>
        <end position="108"/>
    </location>
</feature>
<feature type="region of interest" description="Disordered" evidence="1">
    <location>
        <begin position="94"/>
        <end position="176"/>
    </location>
</feature>
<dbReference type="AlphaFoldDB" id="A0A368F3F1"/>
<evidence type="ECO:0000256" key="1">
    <source>
        <dbReference type="SAM" id="MobiDB-lite"/>
    </source>
</evidence>